<evidence type="ECO:0000313" key="2">
    <source>
        <dbReference type="EMBL" id="SVB15807.1"/>
    </source>
</evidence>
<feature type="non-terminal residue" evidence="2">
    <location>
        <position position="85"/>
    </location>
</feature>
<protein>
    <submittedName>
        <fullName evidence="2">Uncharacterized protein</fullName>
    </submittedName>
</protein>
<dbReference type="EMBL" id="UINC01030810">
    <property type="protein sequence ID" value="SVB15807.1"/>
    <property type="molecule type" value="Genomic_DNA"/>
</dbReference>
<evidence type="ECO:0000256" key="1">
    <source>
        <dbReference type="SAM" id="Phobius"/>
    </source>
</evidence>
<gene>
    <name evidence="2" type="ORF">METZ01_LOCUS168661</name>
</gene>
<sequence>MNKYMINKMKIILLKRIVTSILVILVIDYPLLKGQDGYKLYTYQVAISEKPISSDSLVLRGTLGSNLYQTSSGDTLAVKGGFWNI</sequence>
<accession>A0A382BRM8</accession>
<feature type="non-terminal residue" evidence="2">
    <location>
        <position position="1"/>
    </location>
</feature>
<dbReference type="AlphaFoldDB" id="A0A382BRM8"/>
<name>A0A382BRM8_9ZZZZ</name>
<keyword evidence="1" id="KW-0812">Transmembrane</keyword>
<reference evidence="2" key="1">
    <citation type="submission" date="2018-05" db="EMBL/GenBank/DDBJ databases">
        <authorList>
            <person name="Lanie J.A."/>
            <person name="Ng W.-L."/>
            <person name="Kazmierczak K.M."/>
            <person name="Andrzejewski T.M."/>
            <person name="Davidsen T.M."/>
            <person name="Wayne K.J."/>
            <person name="Tettelin H."/>
            <person name="Glass J.I."/>
            <person name="Rusch D."/>
            <person name="Podicherti R."/>
            <person name="Tsui H.-C.T."/>
            <person name="Winkler M.E."/>
        </authorList>
    </citation>
    <scope>NUCLEOTIDE SEQUENCE</scope>
</reference>
<feature type="transmembrane region" description="Helical" evidence="1">
    <location>
        <begin position="12"/>
        <end position="32"/>
    </location>
</feature>
<keyword evidence="1" id="KW-0472">Membrane</keyword>
<proteinExistence type="predicted"/>
<keyword evidence="1" id="KW-1133">Transmembrane helix</keyword>
<organism evidence="2">
    <name type="scientific">marine metagenome</name>
    <dbReference type="NCBI Taxonomy" id="408172"/>
    <lineage>
        <taxon>unclassified sequences</taxon>
        <taxon>metagenomes</taxon>
        <taxon>ecological metagenomes</taxon>
    </lineage>
</organism>